<evidence type="ECO:0000313" key="3">
    <source>
        <dbReference type="Proteomes" id="UP000177785"/>
    </source>
</evidence>
<accession>A0A1G2G206</accession>
<organism evidence="2 3">
    <name type="scientific">Candidatus Ryanbacteria bacterium RIFCSPHIGHO2_01_FULL_48_27</name>
    <dbReference type="NCBI Taxonomy" id="1802115"/>
    <lineage>
        <taxon>Bacteria</taxon>
        <taxon>Candidatus Ryaniibacteriota</taxon>
    </lineage>
</organism>
<gene>
    <name evidence="2" type="ORF">A2756_05525</name>
</gene>
<reference evidence="2 3" key="1">
    <citation type="journal article" date="2016" name="Nat. Commun.">
        <title>Thousands of microbial genomes shed light on interconnected biogeochemical processes in an aquifer system.</title>
        <authorList>
            <person name="Anantharaman K."/>
            <person name="Brown C.T."/>
            <person name="Hug L.A."/>
            <person name="Sharon I."/>
            <person name="Castelle C.J."/>
            <person name="Probst A.J."/>
            <person name="Thomas B.C."/>
            <person name="Singh A."/>
            <person name="Wilkins M.J."/>
            <person name="Karaoz U."/>
            <person name="Brodie E.L."/>
            <person name="Williams K.H."/>
            <person name="Hubbard S.S."/>
            <person name="Banfield J.F."/>
        </authorList>
    </citation>
    <scope>NUCLEOTIDE SEQUENCE [LARGE SCALE GENOMIC DNA]</scope>
</reference>
<evidence type="ECO:0000259" key="1">
    <source>
        <dbReference type="Pfam" id="PF00248"/>
    </source>
</evidence>
<dbReference type="InterPro" id="IPR020471">
    <property type="entry name" value="AKR"/>
</dbReference>
<dbReference type="Proteomes" id="UP000177785">
    <property type="component" value="Unassembled WGS sequence"/>
</dbReference>
<dbReference type="EMBL" id="MHNL01000027">
    <property type="protein sequence ID" value="OGZ44127.1"/>
    <property type="molecule type" value="Genomic_DNA"/>
</dbReference>
<feature type="domain" description="NADP-dependent oxidoreductase" evidence="1">
    <location>
        <begin position="18"/>
        <end position="272"/>
    </location>
</feature>
<dbReference type="CDD" id="cd19072">
    <property type="entry name" value="AKR_AKR3F1-like"/>
    <property type="match status" value="1"/>
</dbReference>
<dbReference type="Pfam" id="PF00248">
    <property type="entry name" value="Aldo_ket_red"/>
    <property type="match status" value="1"/>
</dbReference>
<dbReference type="PANTHER" id="PTHR43638">
    <property type="entry name" value="OXIDOREDUCTASE, ALDO/KETO REDUCTASE FAMILY PROTEIN"/>
    <property type="match status" value="1"/>
</dbReference>
<proteinExistence type="predicted"/>
<dbReference type="InterPro" id="IPR023210">
    <property type="entry name" value="NADP_OxRdtase_dom"/>
</dbReference>
<dbReference type="Gene3D" id="3.20.20.100">
    <property type="entry name" value="NADP-dependent oxidoreductase domain"/>
    <property type="match status" value="1"/>
</dbReference>
<dbReference type="SUPFAM" id="SSF51430">
    <property type="entry name" value="NAD(P)-linked oxidoreductase"/>
    <property type="match status" value="1"/>
</dbReference>
<dbReference type="InterPro" id="IPR036812">
    <property type="entry name" value="NAD(P)_OxRdtase_dom_sf"/>
</dbReference>
<name>A0A1G2G206_9BACT</name>
<evidence type="ECO:0000313" key="2">
    <source>
        <dbReference type="EMBL" id="OGZ44127.1"/>
    </source>
</evidence>
<dbReference type="PANTHER" id="PTHR43638:SF3">
    <property type="entry name" value="ALDEHYDE REDUCTASE"/>
    <property type="match status" value="1"/>
</dbReference>
<protein>
    <recommendedName>
        <fullName evidence="1">NADP-dependent oxidoreductase domain-containing protein</fullName>
    </recommendedName>
</protein>
<dbReference type="STRING" id="1802115.A2756_05525"/>
<sequence length="290" mass="32790">MVLIPKKQLKNGFSMPVIGLGTWGMGGWVEKDTSHDESDRKAIRRALDAGINHIDTAERYAEGHAEELVGEVISERERSSVFLVSKVIPEHLSYDDLLHAAENSLRRLRTNYLDLYLIHNPNPAIPITETMRAMDRLVDEGLIRHIGVSTFTVPQFEEAQSAARHPIVANQLHFNLAYRAPEKQGLLDHAKTHDWMFVAFRPIRDVLLLEKKPEILHAMCAKYGKTSAQIAVNWLLQQENVVTIAKCGTKEHLDDVLGALQWKLEEADVHRLRMEFPLPSSLPRPPAPAL</sequence>
<dbReference type="GO" id="GO:0016491">
    <property type="term" value="F:oxidoreductase activity"/>
    <property type="evidence" value="ECO:0007669"/>
    <property type="project" value="InterPro"/>
</dbReference>
<dbReference type="PRINTS" id="PR00069">
    <property type="entry name" value="ALDKETRDTASE"/>
</dbReference>
<dbReference type="AlphaFoldDB" id="A0A1G2G206"/>
<comment type="caution">
    <text evidence="2">The sequence shown here is derived from an EMBL/GenBank/DDBJ whole genome shotgun (WGS) entry which is preliminary data.</text>
</comment>